<dbReference type="Proteomes" id="UP000011058">
    <property type="component" value="Chromosome"/>
</dbReference>
<organism evidence="1 2">
    <name type="scientific">Fibrella aestuarina BUZ 2</name>
    <dbReference type="NCBI Taxonomy" id="1166018"/>
    <lineage>
        <taxon>Bacteria</taxon>
        <taxon>Pseudomonadati</taxon>
        <taxon>Bacteroidota</taxon>
        <taxon>Cytophagia</taxon>
        <taxon>Cytophagales</taxon>
        <taxon>Spirosomataceae</taxon>
        <taxon>Fibrella</taxon>
    </lineage>
</organism>
<protein>
    <submittedName>
        <fullName evidence="1">Uncharacterized protein</fullName>
    </submittedName>
</protein>
<accession>I0KD36</accession>
<dbReference type="STRING" id="1166018.FAES_4039"/>
<proteinExistence type="predicted"/>
<sequence>MDELLKQYETDLWQIQRMHNWDIKVGVELTPDYGDIYYSCTLTVCGRSYYSQGRNLWKRYREFVKVLTRLYSEEDLYRYGAKPMFMFPPVPPQPGETERITSDWYVRLTIGSGLKQQYQYWFRKSGQWIAYPLRDMGRGDWYIDKAVEKLLTLPQHEQQRLTMEDVGPLASAIRQRYQQAHWASQNSPIGGGKTLKGIKIWIDKIYQQYGP</sequence>
<evidence type="ECO:0000313" key="1">
    <source>
        <dbReference type="EMBL" id="CCH02039.1"/>
    </source>
</evidence>
<reference evidence="1 2" key="1">
    <citation type="journal article" date="2012" name="J. Bacteriol.">
        <title>Genome Sequence of Fibrella aestuarina BUZ 2T, a Filamentous Marine Bacterium.</title>
        <authorList>
            <person name="Filippini M."/>
            <person name="Qi W."/>
            <person name="Blom J."/>
            <person name="Goesmann A."/>
            <person name="Smits T.H."/>
            <person name="Bagheri H.C."/>
        </authorList>
    </citation>
    <scope>NUCLEOTIDE SEQUENCE [LARGE SCALE GENOMIC DNA]</scope>
    <source>
        <strain evidence="2">BUZ 2T</strain>
    </source>
</reference>
<keyword evidence="2" id="KW-1185">Reference proteome</keyword>
<dbReference type="KEGG" id="fae:FAES_4039"/>
<dbReference type="HOGENOM" id="CLU_1303383_0_0_10"/>
<name>I0KD36_9BACT</name>
<dbReference type="EMBL" id="HE796683">
    <property type="protein sequence ID" value="CCH02039.1"/>
    <property type="molecule type" value="Genomic_DNA"/>
</dbReference>
<dbReference type="RefSeq" id="WP_015333138.1">
    <property type="nucleotide sequence ID" value="NC_020054.1"/>
</dbReference>
<gene>
    <name evidence="1" type="ORF">FAES_4039</name>
</gene>
<dbReference type="AlphaFoldDB" id="I0KD36"/>
<evidence type="ECO:0000313" key="2">
    <source>
        <dbReference type="Proteomes" id="UP000011058"/>
    </source>
</evidence>